<dbReference type="GO" id="GO:0016491">
    <property type="term" value="F:oxidoreductase activity"/>
    <property type="evidence" value="ECO:0007669"/>
    <property type="project" value="UniProtKB-KW"/>
</dbReference>
<evidence type="ECO:0000256" key="1">
    <source>
        <dbReference type="ARBA" id="ARBA00008056"/>
    </source>
</evidence>
<protein>
    <recommendedName>
        <fullName evidence="6">Fe2OG dioxygenase domain-containing protein</fullName>
    </recommendedName>
</protein>
<evidence type="ECO:0000313" key="8">
    <source>
        <dbReference type="Proteomes" id="UP000309038"/>
    </source>
</evidence>
<evidence type="ECO:0000256" key="5">
    <source>
        <dbReference type="RuleBase" id="RU003682"/>
    </source>
</evidence>
<feature type="domain" description="Fe2OG dioxygenase" evidence="6">
    <location>
        <begin position="39"/>
        <end position="150"/>
    </location>
</feature>
<evidence type="ECO:0000256" key="3">
    <source>
        <dbReference type="ARBA" id="ARBA00023002"/>
    </source>
</evidence>
<evidence type="ECO:0000259" key="6">
    <source>
        <dbReference type="PROSITE" id="PS51471"/>
    </source>
</evidence>
<evidence type="ECO:0000256" key="2">
    <source>
        <dbReference type="ARBA" id="ARBA00022723"/>
    </source>
</evidence>
<comment type="caution">
    <text evidence="7">The sequence shown here is derived from an EMBL/GenBank/DDBJ whole genome shotgun (WGS) entry which is preliminary data.</text>
</comment>
<accession>A0A4S4K817</accession>
<dbReference type="Proteomes" id="UP000309038">
    <property type="component" value="Unassembled WGS sequence"/>
</dbReference>
<dbReference type="PANTHER" id="PTHR10209">
    <property type="entry name" value="OXIDOREDUCTASE, 2OG-FE II OXYGENASE FAMILY PROTEIN"/>
    <property type="match status" value="1"/>
</dbReference>
<keyword evidence="8" id="KW-1185">Reference proteome</keyword>
<evidence type="ECO:0000256" key="4">
    <source>
        <dbReference type="ARBA" id="ARBA00023004"/>
    </source>
</evidence>
<dbReference type="SUPFAM" id="SSF51197">
    <property type="entry name" value="Clavaminate synthase-like"/>
    <property type="match status" value="1"/>
</dbReference>
<dbReference type="InterPro" id="IPR044861">
    <property type="entry name" value="IPNS-like_FE2OG_OXY"/>
</dbReference>
<gene>
    <name evidence="7" type="ORF">EW026_g7374</name>
</gene>
<name>A0A4S4K817_9APHY</name>
<dbReference type="AlphaFoldDB" id="A0A4S4K817"/>
<sequence>METLFQQYRNLNITLNEHVCQLLNIPNKVLNDFFPSKAEFNSAIWHYFPVTPEILSEAQDGFLQGMHEHRDPSTFLTCLIQSRAGLQAKNHAGTWVDVPMVPGGVVFNIGMQLMKLTGGKFVATTHRVNTLKIDTDRYTIPYVMSTRLDVPIKPLPQFDSEEAAKIHVPPNAQVLKLMKIEDPLLRSGYARLSLFPAATQKLYPKEFEEGREMGIL</sequence>
<dbReference type="InterPro" id="IPR027443">
    <property type="entry name" value="IPNS-like_sf"/>
</dbReference>
<reference evidence="7 8" key="1">
    <citation type="submission" date="2019-02" db="EMBL/GenBank/DDBJ databases">
        <title>Genome sequencing of the rare red list fungi Phlebia centrifuga.</title>
        <authorList>
            <person name="Buettner E."/>
            <person name="Kellner H."/>
        </authorList>
    </citation>
    <scope>NUCLEOTIDE SEQUENCE [LARGE SCALE GENOMIC DNA]</scope>
    <source>
        <strain evidence="7 8">DSM 108282</strain>
    </source>
</reference>
<dbReference type="InterPro" id="IPR005123">
    <property type="entry name" value="Oxoglu/Fe-dep_dioxygenase_dom"/>
</dbReference>
<dbReference type="PROSITE" id="PS51471">
    <property type="entry name" value="FE2OG_OXY"/>
    <property type="match status" value="1"/>
</dbReference>
<dbReference type="PANTHER" id="PTHR10209:SF732">
    <property type="entry name" value="FLAVONOL SYNTHASE_FLAVANONE 3-HYDROXYLASE-LIKE"/>
    <property type="match status" value="1"/>
</dbReference>
<dbReference type="GO" id="GO:0046872">
    <property type="term" value="F:metal ion binding"/>
    <property type="evidence" value="ECO:0007669"/>
    <property type="project" value="UniProtKB-KW"/>
</dbReference>
<dbReference type="Pfam" id="PF03171">
    <property type="entry name" value="2OG-FeII_Oxy"/>
    <property type="match status" value="1"/>
</dbReference>
<keyword evidence="4 5" id="KW-0408">Iron</keyword>
<evidence type="ECO:0000313" key="7">
    <source>
        <dbReference type="EMBL" id="THG94008.1"/>
    </source>
</evidence>
<dbReference type="EMBL" id="SGPJ01000521">
    <property type="protein sequence ID" value="THG94008.1"/>
    <property type="molecule type" value="Genomic_DNA"/>
</dbReference>
<keyword evidence="2 5" id="KW-0479">Metal-binding</keyword>
<proteinExistence type="inferred from homology"/>
<dbReference type="Gene3D" id="2.60.120.330">
    <property type="entry name" value="B-lactam Antibiotic, Isopenicillin N Synthase, Chain"/>
    <property type="match status" value="1"/>
</dbReference>
<keyword evidence="3 5" id="KW-0560">Oxidoreductase</keyword>
<organism evidence="7 8">
    <name type="scientific">Hermanssonia centrifuga</name>
    <dbReference type="NCBI Taxonomy" id="98765"/>
    <lineage>
        <taxon>Eukaryota</taxon>
        <taxon>Fungi</taxon>
        <taxon>Dikarya</taxon>
        <taxon>Basidiomycota</taxon>
        <taxon>Agaricomycotina</taxon>
        <taxon>Agaricomycetes</taxon>
        <taxon>Polyporales</taxon>
        <taxon>Meruliaceae</taxon>
        <taxon>Hermanssonia</taxon>
    </lineage>
</organism>
<comment type="similarity">
    <text evidence="1 5">Belongs to the iron/ascorbate-dependent oxidoreductase family.</text>
</comment>